<reference evidence="2 3" key="1">
    <citation type="submission" date="2021-04" db="EMBL/GenBank/DDBJ databases">
        <authorList>
            <person name="Ivanova A."/>
        </authorList>
    </citation>
    <scope>NUCLEOTIDE SEQUENCE [LARGE SCALE GENOMIC DNA]</scope>
    <source>
        <strain evidence="2 3">G18</strain>
    </source>
</reference>
<sequence length="790" mass="81435">MHTATDRAATRRTALQCEALEERSLLATAALAAGALTITGTDGNDRIRVVNDGGVLRVFDGTTNIGDFASAAVTTIAVSTGAGNDSVVISPKVTQPANINGGDGTNKLVAGGGAATLTTGSGRDALFGGSGVNTFNGAGGQNDIFKVKPTDVVLPNTGDRLLGSLPPGTTVSTPQETITASEVDALLKRAAAASASSDAIIVITDRNGQILGVRVESGVAAEITSNVNNLVFAIDGAYAKALTGAYFANNQGPLTSRTVQFISQSTITEREVESNPNITDPNSTVRGPGFVAPVGSKGHFPPGVANTPQVDLFQIEHTNRDGTFHVGADGIKGTADDVRLEQRFNIDPTYVPAGQDLTSPDSYGFQSGRLTGAQSRGIATLPGGIPIYKNGQVVGGIGVFFPGKTGYATEENSSLSATFDPTKADRSLEAEWIAFAAVGGTRASVDGTPTMPVDDLGGVALPTGFGLPTGRLDLVGIQLDVFGKGGAIEGGKQLQNVANLVGRGSANDGTNQIVNAGADGIANTADDITLRGGKAVPEGWLVTPHDGDGITAEEVTAIIANSIQQADKTRAAIRVPLGTRAKFVFAVSDRQGNVVGLFRQPDATVFSIDVAVAKSRNVAYYANPTQLQLIDQVQGLPSGAALTNRTFRYLGEPRFPEGIDAAPPGPFSQLNDDPTGTNRFTGLLTGAALPASAYQSVVGHDSFNPGTNFHSPFNVLNQNGIVFFPGSSPLYRGGILQGGFGVSGDGVDQDDVTTVGGQTGFEAPNPIRADQFLVNGVRLPYQKFNRNPEG</sequence>
<dbReference type="Gene3D" id="3.30.450.150">
    <property type="entry name" value="Haem-degrading domain"/>
    <property type="match status" value="3"/>
</dbReference>
<feature type="compositionally biased region" description="Polar residues" evidence="1">
    <location>
        <begin position="274"/>
        <end position="285"/>
    </location>
</feature>
<keyword evidence="3" id="KW-1185">Reference proteome</keyword>
<comment type="caution">
    <text evidence="2">The sequence shown here is derived from an EMBL/GenBank/DDBJ whole genome shotgun (WGS) entry which is preliminary data.</text>
</comment>
<dbReference type="EMBL" id="JAGKQQ010000001">
    <property type="protein sequence ID" value="MBP3957585.1"/>
    <property type="molecule type" value="Genomic_DNA"/>
</dbReference>
<accession>A0ABS5BVB1</accession>
<evidence type="ECO:0000313" key="2">
    <source>
        <dbReference type="EMBL" id="MBP3957585.1"/>
    </source>
</evidence>
<evidence type="ECO:0000256" key="1">
    <source>
        <dbReference type="SAM" id="MobiDB-lite"/>
    </source>
</evidence>
<gene>
    <name evidence="2" type="ORF">J8F10_20240</name>
</gene>
<organism evidence="2 3">
    <name type="scientific">Gemmata palustris</name>
    <dbReference type="NCBI Taxonomy" id="2822762"/>
    <lineage>
        <taxon>Bacteria</taxon>
        <taxon>Pseudomonadati</taxon>
        <taxon>Planctomycetota</taxon>
        <taxon>Planctomycetia</taxon>
        <taxon>Gemmatales</taxon>
        <taxon>Gemmataceae</taxon>
        <taxon>Gemmata</taxon>
    </lineage>
</organism>
<dbReference type="Proteomes" id="UP000676565">
    <property type="component" value="Unassembled WGS sequence"/>
</dbReference>
<dbReference type="RefSeq" id="WP_210656783.1">
    <property type="nucleotide sequence ID" value="NZ_JAGKQQ010000001.1"/>
</dbReference>
<evidence type="ECO:0000313" key="3">
    <source>
        <dbReference type="Proteomes" id="UP000676565"/>
    </source>
</evidence>
<protein>
    <submittedName>
        <fullName evidence="2">Heme-binding protein</fullName>
    </submittedName>
</protein>
<proteinExistence type="predicted"/>
<dbReference type="InterPro" id="IPR038084">
    <property type="entry name" value="PduO/GlcC-like_sf"/>
</dbReference>
<feature type="region of interest" description="Disordered" evidence="1">
    <location>
        <begin position="267"/>
        <end position="286"/>
    </location>
</feature>
<dbReference type="SUPFAM" id="SSF143744">
    <property type="entry name" value="GlcG-like"/>
    <property type="match status" value="2"/>
</dbReference>
<dbReference type="InterPro" id="IPR011049">
    <property type="entry name" value="Serralysin-like_metalloprot_C"/>
</dbReference>
<dbReference type="Gene3D" id="2.160.20.160">
    <property type="match status" value="1"/>
</dbReference>
<name>A0ABS5BVB1_9BACT</name>
<dbReference type="SUPFAM" id="SSF51120">
    <property type="entry name" value="beta-Roll"/>
    <property type="match status" value="1"/>
</dbReference>